<dbReference type="PANTHER" id="PTHR34203">
    <property type="entry name" value="METHYLTRANSFERASE, FKBM FAMILY PROTEIN"/>
    <property type="match status" value="1"/>
</dbReference>
<dbReference type="PANTHER" id="PTHR34203:SF15">
    <property type="entry name" value="SLL1173 PROTEIN"/>
    <property type="match status" value="1"/>
</dbReference>
<accession>A0A815RU25</accession>
<sequence>MNFSPIKLFIIGRNRRLILFVCGIIILTLIYYSEQILISSLVYVEIRNLVVSQRNLLSPHVNIIDLQKESRENFSCIKTKRLLNITQTTICLHDIRDAVSRQIAEEKVWEEKLLTQLLIVLQRYPQMNFFDVGANIGSYTMFVASLGRQVIAIECFKPNIDRIRKAIQIENVEKNVILIGNAIHEETGRYFKMTSDPENVGSQAVLPKTIVQQTEYDDIYVVKTIQFDEILPILKIRNVRQAIMKVDIQWAEIYLCQTGNKTFEYVNIPVILMEWDLGSRLFDRFDSLSKCFFNRGYFATSDLCRLLPNSEALKTWPADIYWMKMNLTGIC</sequence>
<keyword evidence="1" id="KW-0812">Transmembrane</keyword>
<dbReference type="EMBL" id="CAJNOJ010000552">
    <property type="protein sequence ID" value="CAF1482780.1"/>
    <property type="molecule type" value="Genomic_DNA"/>
</dbReference>
<proteinExistence type="predicted"/>
<dbReference type="Gene3D" id="3.40.50.150">
    <property type="entry name" value="Vaccinia Virus protein VP39"/>
    <property type="match status" value="1"/>
</dbReference>
<protein>
    <recommendedName>
        <fullName evidence="2">Methyltransferase FkbM domain-containing protein</fullName>
    </recommendedName>
</protein>
<evidence type="ECO:0000256" key="1">
    <source>
        <dbReference type="SAM" id="Phobius"/>
    </source>
</evidence>
<evidence type="ECO:0000313" key="3">
    <source>
        <dbReference type="EMBL" id="CAF1039410.1"/>
    </source>
</evidence>
<keyword evidence="1" id="KW-1133">Transmembrane helix</keyword>
<dbReference type="NCBIfam" id="TIGR01444">
    <property type="entry name" value="fkbM_fam"/>
    <property type="match status" value="1"/>
</dbReference>
<organism evidence="4 6">
    <name type="scientific">Adineta ricciae</name>
    <name type="common">Rotifer</name>
    <dbReference type="NCBI Taxonomy" id="249248"/>
    <lineage>
        <taxon>Eukaryota</taxon>
        <taxon>Metazoa</taxon>
        <taxon>Spiralia</taxon>
        <taxon>Gnathifera</taxon>
        <taxon>Rotifera</taxon>
        <taxon>Eurotatoria</taxon>
        <taxon>Bdelloidea</taxon>
        <taxon>Adinetida</taxon>
        <taxon>Adinetidae</taxon>
        <taxon>Adineta</taxon>
    </lineage>
</organism>
<dbReference type="SUPFAM" id="SSF53335">
    <property type="entry name" value="S-adenosyl-L-methionine-dependent methyltransferases"/>
    <property type="match status" value="1"/>
</dbReference>
<feature type="domain" description="Methyltransferase FkbM" evidence="2">
    <location>
        <begin position="131"/>
        <end position="282"/>
    </location>
</feature>
<dbReference type="Pfam" id="PF05050">
    <property type="entry name" value="Methyltransf_21"/>
    <property type="match status" value="1"/>
</dbReference>
<evidence type="ECO:0000313" key="4">
    <source>
        <dbReference type="EMBL" id="CAF1482780.1"/>
    </source>
</evidence>
<name>A0A815RU25_ADIRI</name>
<keyword evidence="1" id="KW-0472">Membrane</keyword>
<keyword evidence="5" id="KW-1185">Reference proteome</keyword>
<evidence type="ECO:0000313" key="5">
    <source>
        <dbReference type="Proteomes" id="UP000663828"/>
    </source>
</evidence>
<feature type="transmembrane region" description="Helical" evidence="1">
    <location>
        <begin position="17"/>
        <end position="33"/>
    </location>
</feature>
<dbReference type="AlphaFoldDB" id="A0A815RU25"/>
<dbReference type="OrthoDB" id="411251at2759"/>
<comment type="caution">
    <text evidence="4">The sequence shown here is derived from an EMBL/GenBank/DDBJ whole genome shotgun (WGS) entry which is preliminary data.</text>
</comment>
<reference evidence="4" key="1">
    <citation type="submission" date="2021-02" db="EMBL/GenBank/DDBJ databases">
        <authorList>
            <person name="Nowell W R."/>
        </authorList>
    </citation>
    <scope>NUCLEOTIDE SEQUENCE</scope>
</reference>
<evidence type="ECO:0000313" key="6">
    <source>
        <dbReference type="Proteomes" id="UP000663852"/>
    </source>
</evidence>
<dbReference type="InterPro" id="IPR006342">
    <property type="entry name" value="FkbM_mtfrase"/>
</dbReference>
<dbReference type="Proteomes" id="UP000663828">
    <property type="component" value="Unassembled WGS sequence"/>
</dbReference>
<dbReference type="InterPro" id="IPR029063">
    <property type="entry name" value="SAM-dependent_MTases_sf"/>
</dbReference>
<evidence type="ECO:0000259" key="2">
    <source>
        <dbReference type="Pfam" id="PF05050"/>
    </source>
</evidence>
<gene>
    <name evidence="4" type="ORF">EDS130_LOCUS41539</name>
    <name evidence="3" type="ORF">XAT740_LOCUS15181</name>
</gene>
<dbReference type="InterPro" id="IPR052514">
    <property type="entry name" value="SAM-dependent_MTase"/>
</dbReference>
<dbReference type="Proteomes" id="UP000663852">
    <property type="component" value="Unassembled WGS sequence"/>
</dbReference>
<dbReference type="EMBL" id="CAJNOR010000932">
    <property type="protein sequence ID" value="CAF1039410.1"/>
    <property type="molecule type" value="Genomic_DNA"/>
</dbReference>